<keyword evidence="11" id="KW-0407">Ion channel</keyword>
<dbReference type="PANTHER" id="PTHR12454">
    <property type="entry name" value="TRIMERIC INTRACELLULAR CATION CHANNEL"/>
    <property type="match status" value="1"/>
</dbReference>
<gene>
    <name evidence="13" type="ORF">IWQ60_000869</name>
</gene>
<comment type="caution">
    <text evidence="13">The sequence shown here is derived from an EMBL/GenBank/DDBJ whole genome shotgun (WGS) entry which is preliminary data.</text>
</comment>
<keyword evidence="4" id="KW-0633">Potassium transport</keyword>
<dbReference type="GO" id="GO:0005267">
    <property type="term" value="F:potassium channel activity"/>
    <property type="evidence" value="ECO:0007669"/>
    <property type="project" value="UniProtKB-KW"/>
</dbReference>
<keyword evidence="7" id="KW-0630">Potassium</keyword>
<dbReference type="EMBL" id="JANBPT010000024">
    <property type="protein sequence ID" value="KAJ1929782.1"/>
    <property type="molecule type" value="Genomic_DNA"/>
</dbReference>
<evidence type="ECO:0000313" key="13">
    <source>
        <dbReference type="EMBL" id="KAJ1929782.1"/>
    </source>
</evidence>
<comment type="similarity">
    <text evidence="2">Belongs to the TMEM38 family.</text>
</comment>
<dbReference type="AlphaFoldDB" id="A0A9W8AFP7"/>
<feature type="transmembrane region" description="Helical" evidence="12">
    <location>
        <begin position="93"/>
        <end position="112"/>
    </location>
</feature>
<feature type="transmembrane region" description="Helical" evidence="12">
    <location>
        <begin position="62"/>
        <end position="81"/>
    </location>
</feature>
<proteinExistence type="inferred from homology"/>
<sequence>MSASVMSEYLARAEQNYPVYLAAEWSPSFPVAIAMTLHALRVSYEVRKMLNCSGRLPTAQEIFALLTLSFGGGILSALMLGKPQPWLVNNGMIPTYTLVYLAVGFCPQDWVFRILRMLSPASDVFLAAVDGAIRGYGVTATGVEMVRDMEGPISESLTAMIIIGTVLGCGGGIIEDVIQFSKRSWNFRTPTLLQRPNFDIGITFSSVLFYIFSTRTWSFAAQHPGLIGAEWIDGLIELLVPHLTPETARGVCGLFCAGSLAYKAVGDHVRYNRLMSPAMPNTQKTEVVEETKKDQ</sequence>
<protein>
    <submittedName>
        <fullName evidence="13">Uncharacterized protein</fullName>
    </submittedName>
</protein>
<keyword evidence="14" id="KW-1185">Reference proteome</keyword>
<evidence type="ECO:0000256" key="7">
    <source>
        <dbReference type="ARBA" id="ARBA00022958"/>
    </source>
</evidence>
<evidence type="ECO:0000256" key="12">
    <source>
        <dbReference type="SAM" id="Phobius"/>
    </source>
</evidence>
<dbReference type="GO" id="GO:0012505">
    <property type="term" value="C:endomembrane system"/>
    <property type="evidence" value="ECO:0007669"/>
    <property type="project" value="UniProtKB-SubCell"/>
</dbReference>
<dbReference type="Proteomes" id="UP001150569">
    <property type="component" value="Unassembled WGS sequence"/>
</dbReference>
<reference evidence="13" key="1">
    <citation type="submission" date="2022-07" db="EMBL/GenBank/DDBJ databases">
        <title>Phylogenomic reconstructions and comparative analyses of Kickxellomycotina fungi.</title>
        <authorList>
            <person name="Reynolds N.K."/>
            <person name="Stajich J.E."/>
            <person name="Barry K."/>
            <person name="Grigoriev I.V."/>
            <person name="Crous P."/>
            <person name="Smith M.E."/>
        </authorList>
    </citation>
    <scope>NUCLEOTIDE SEQUENCE</scope>
    <source>
        <strain evidence="13">RSA 861</strain>
    </source>
</reference>
<dbReference type="OrthoDB" id="206005at2759"/>
<evidence type="ECO:0000256" key="8">
    <source>
        <dbReference type="ARBA" id="ARBA00022989"/>
    </source>
</evidence>
<organism evidence="13 14">
    <name type="scientific">Tieghemiomyces parasiticus</name>
    <dbReference type="NCBI Taxonomy" id="78921"/>
    <lineage>
        <taxon>Eukaryota</taxon>
        <taxon>Fungi</taxon>
        <taxon>Fungi incertae sedis</taxon>
        <taxon>Zoopagomycota</taxon>
        <taxon>Kickxellomycotina</taxon>
        <taxon>Dimargaritomycetes</taxon>
        <taxon>Dimargaritales</taxon>
        <taxon>Dimargaritaceae</taxon>
        <taxon>Tieghemiomyces</taxon>
    </lineage>
</organism>
<dbReference type="Pfam" id="PF05197">
    <property type="entry name" value="TRIC"/>
    <property type="match status" value="1"/>
</dbReference>
<evidence type="ECO:0000256" key="11">
    <source>
        <dbReference type="ARBA" id="ARBA00023303"/>
    </source>
</evidence>
<name>A0A9W8AFP7_9FUNG</name>
<accession>A0A9W8AFP7</accession>
<evidence type="ECO:0000256" key="5">
    <source>
        <dbReference type="ARBA" id="ARBA00022692"/>
    </source>
</evidence>
<dbReference type="InterPro" id="IPR007866">
    <property type="entry name" value="TRIC_channel"/>
</dbReference>
<keyword evidence="9" id="KW-0406">Ion transport</keyword>
<evidence type="ECO:0000256" key="2">
    <source>
        <dbReference type="ARBA" id="ARBA00005766"/>
    </source>
</evidence>
<evidence type="ECO:0000256" key="10">
    <source>
        <dbReference type="ARBA" id="ARBA00023136"/>
    </source>
</evidence>
<keyword evidence="8 12" id="KW-1133">Transmembrane helix</keyword>
<evidence type="ECO:0000256" key="9">
    <source>
        <dbReference type="ARBA" id="ARBA00023065"/>
    </source>
</evidence>
<keyword evidence="10 12" id="KW-0472">Membrane</keyword>
<keyword evidence="3" id="KW-0813">Transport</keyword>
<evidence type="ECO:0000256" key="3">
    <source>
        <dbReference type="ARBA" id="ARBA00022448"/>
    </source>
</evidence>
<dbReference type="PANTHER" id="PTHR12454:SF11">
    <property type="entry name" value="GH25683P"/>
    <property type="match status" value="1"/>
</dbReference>
<dbReference type="GO" id="GO:0042802">
    <property type="term" value="F:identical protein binding"/>
    <property type="evidence" value="ECO:0007669"/>
    <property type="project" value="InterPro"/>
</dbReference>
<evidence type="ECO:0000313" key="14">
    <source>
        <dbReference type="Proteomes" id="UP001150569"/>
    </source>
</evidence>
<comment type="subcellular location">
    <subcellularLocation>
        <location evidence="1">Endomembrane system</location>
        <topology evidence="1">Multi-pass membrane protein</topology>
    </subcellularLocation>
</comment>
<dbReference type="GO" id="GO:0016020">
    <property type="term" value="C:membrane"/>
    <property type="evidence" value="ECO:0007669"/>
    <property type="project" value="InterPro"/>
</dbReference>
<keyword evidence="5 12" id="KW-0812">Transmembrane</keyword>
<evidence type="ECO:0000256" key="4">
    <source>
        <dbReference type="ARBA" id="ARBA00022538"/>
    </source>
</evidence>
<keyword evidence="6" id="KW-0631">Potassium channel</keyword>
<evidence type="ECO:0000256" key="6">
    <source>
        <dbReference type="ARBA" id="ARBA00022826"/>
    </source>
</evidence>
<evidence type="ECO:0000256" key="1">
    <source>
        <dbReference type="ARBA" id="ARBA00004127"/>
    </source>
</evidence>
<feature type="transmembrane region" description="Helical" evidence="12">
    <location>
        <begin position="20"/>
        <end position="41"/>
    </location>
</feature>